<dbReference type="EMBL" id="KN819598">
    <property type="protein sequence ID" value="KIJ08565.1"/>
    <property type="molecule type" value="Genomic_DNA"/>
</dbReference>
<dbReference type="OrthoDB" id="2684522at2759"/>
<name>A0A0C9SZ89_PAXIN</name>
<feature type="region of interest" description="Disordered" evidence="1">
    <location>
        <begin position="126"/>
        <end position="150"/>
    </location>
</feature>
<evidence type="ECO:0000313" key="2">
    <source>
        <dbReference type="EMBL" id="KIJ08565.1"/>
    </source>
</evidence>
<evidence type="ECO:0000256" key="1">
    <source>
        <dbReference type="SAM" id="MobiDB-lite"/>
    </source>
</evidence>
<sequence length="206" mass="23391">MMKQVIHYGDSLDWPWPKDDVDLIQQWLCAHGFSPFLKGVAIPHGLQENSFSCVIAIINIIRHHLFGIPLFIFTNKRKQLLRITELSYLLHAHFNEKDSFHDTPDTDPDCHTSPHTNTSWFSSPLMSDTSSQNFHASQARSPSPKSTSNPHLMKELKELKSADNLIQTSLTVDMSELQATQSLAELSRPHRQIKEALHQARKSSAS</sequence>
<accession>A0A0C9SZ89</accession>
<reference evidence="2 3" key="1">
    <citation type="submission" date="2014-06" db="EMBL/GenBank/DDBJ databases">
        <authorList>
            <consortium name="DOE Joint Genome Institute"/>
            <person name="Kuo A."/>
            <person name="Kohler A."/>
            <person name="Nagy L.G."/>
            <person name="Floudas D."/>
            <person name="Copeland A."/>
            <person name="Barry K.W."/>
            <person name="Cichocki N."/>
            <person name="Veneault-Fourrey C."/>
            <person name="LaButti K."/>
            <person name="Lindquist E.A."/>
            <person name="Lipzen A."/>
            <person name="Lundell T."/>
            <person name="Morin E."/>
            <person name="Murat C."/>
            <person name="Sun H."/>
            <person name="Tunlid A."/>
            <person name="Henrissat B."/>
            <person name="Grigoriev I.V."/>
            <person name="Hibbett D.S."/>
            <person name="Martin F."/>
            <person name="Nordberg H.P."/>
            <person name="Cantor M.N."/>
            <person name="Hua S.X."/>
        </authorList>
    </citation>
    <scope>NUCLEOTIDE SEQUENCE [LARGE SCALE GENOMIC DNA]</scope>
    <source>
        <strain evidence="2 3">ATCC 200175</strain>
    </source>
</reference>
<dbReference type="AlphaFoldDB" id="A0A0C9SZ89"/>
<keyword evidence="3" id="KW-1185">Reference proteome</keyword>
<evidence type="ECO:0000313" key="3">
    <source>
        <dbReference type="Proteomes" id="UP000053647"/>
    </source>
</evidence>
<gene>
    <name evidence="2" type="ORF">PAXINDRAFT_18319</name>
</gene>
<reference evidence="3" key="2">
    <citation type="submission" date="2015-01" db="EMBL/GenBank/DDBJ databases">
        <title>Evolutionary Origins and Diversification of the Mycorrhizal Mutualists.</title>
        <authorList>
            <consortium name="DOE Joint Genome Institute"/>
            <consortium name="Mycorrhizal Genomics Consortium"/>
            <person name="Kohler A."/>
            <person name="Kuo A."/>
            <person name="Nagy L.G."/>
            <person name="Floudas D."/>
            <person name="Copeland A."/>
            <person name="Barry K.W."/>
            <person name="Cichocki N."/>
            <person name="Veneault-Fourrey C."/>
            <person name="LaButti K."/>
            <person name="Lindquist E.A."/>
            <person name="Lipzen A."/>
            <person name="Lundell T."/>
            <person name="Morin E."/>
            <person name="Murat C."/>
            <person name="Riley R."/>
            <person name="Ohm R."/>
            <person name="Sun H."/>
            <person name="Tunlid A."/>
            <person name="Henrissat B."/>
            <person name="Grigoriev I.V."/>
            <person name="Hibbett D.S."/>
            <person name="Martin F."/>
        </authorList>
    </citation>
    <scope>NUCLEOTIDE SEQUENCE [LARGE SCALE GENOMIC DNA]</scope>
    <source>
        <strain evidence="3">ATCC 200175</strain>
    </source>
</reference>
<dbReference type="Proteomes" id="UP000053647">
    <property type="component" value="Unassembled WGS sequence"/>
</dbReference>
<dbReference type="HOGENOM" id="CLU_1381091_0_0_1"/>
<proteinExistence type="predicted"/>
<protein>
    <submittedName>
        <fullName evidence="2">Uncharacterized protein</fullName>
    </submittedName>
</protein>
<organism evidence="2 3">
    <name type="scientific">Paxillus involutus ATCC 200175</name>
    <dbReference type="NCBI Taxonomy" id="664439"/>
    <lineage>
        <taxon>Eukaryota</taxon>
        <taxon>Fungi</taxon>
        <taxon>Dikarya</taxon>
        <taxon>Basidiomycota</taxon>
        <taxon>Agaricomycotina</taxon>
        <taxon>Agaricomycetes</taxon>
        <taxon>Agaricomycetidae</taxon>
        <taxon>Boletales</taxon>
        <taxon>Paxilineae</taxon>
        <taxon>Paxillaceae</taxon>
        <taxon>Paxillus</taxon>
    </lineage>
</organism>